<feature type="active site" evidence="5">
    <location>
        <position position="99"/>
    </location>
</feature>
<dbReference type="Proteomes" id="UP000284842">
    <property type="component" value="Unassembled WGS sequence"/>
</dbReference>
<dbReference type="InterPro" id="IPR033121">
    <property type="entry name" value="PEPTIDASE_A1"/>
</dbReference>
<keyword evidence="3 6" id="KW-0064">Aspartyl protease</keyword>
<accession>A0A409YBV7</accession>
<feature type="signal peptide" evidence="7">
    <location>
        <begin position="1"/>
        <end position="17"/>
    </location>
</feature>
<evidence type="ECO:0000259" key="8">
    <source>
        <dbReference type="PROSITE" id="PS51767"/>
    </source>
</evidence>
<dbReference type="SUPFAM" id="SSF50630">
    <property type="entry name" value="Acid proteases"/>
    <property type="match status" value="1"/>
</dbReference>
<evidence type="ECO:0000313" key="9">
    <source>
        <dbReference type="EMBL" id="PPR00497.1"/>
    </source>
</evidence>
<evidence type="ECO:0000256" key="4">
    <source>
        <dbReference type="ARBA" id="ARBA00022801"/>
    </source>
</evidence>
<keyword evidence="2 6" id="KW-0645">Protease</keyword>
<comment type="caution">
    <text evidence="9">The sequence shown here is derived from an EMBL/GenBank/DDBJ whole genome shotgun (WGS) entry which is preliminary data.</text>
</comment>
<keyword evidence="10" id="KW-1185">Reference proteome</keyword>
<protein>
    <recommendedName>
        <fullName evidence="8">Peptidase A1 domain-containing protein</fullName>
    </recommendedName>
</protein>
<evidence type="ECO:0000256" key="6">
    <source>
        <dbReference type="RuleBase" id="RU000454"/>
    </source>
</evidence>
<name>A0A409YBV7_9AGAR</name>
<dbReference type="FunFam" id="2.40.70.10:FF:000115">
    <property type="entry name" value="Lysosomal aspartic protease"/>
    <property type="match status" value="1"/>
</dbReference>
<evidence type="ECO:0000256" key="2">
    <source>
        <dbReference type="ARBA" id="ARBA00022670"/>
    </source>
</evidence>
<keyword evidence="4 6" id="KW-0378">Hydrolase</keyword>
<sequence>MTAAPFLLLALSVLTVATEPIHVHLTRRGSTSLQNLTAQADKVRLKYGYRTSSALLVRGHLMGRASSAGIPIINQGGDIIYIGPISLGTPPQPFQVILDTGSSDLWVVGTSCQTCQPNTPLFQSSLSSTFQTPGSNIDSAITLQYGSGSVAGSVASDTVTMGGFTISNQIFVDAAQPSSGLLEGSVSGLMGLAFSTIAKTGATPFWQALADDGQLSSPEMSFWLARVTDATSPDDERPGGEFTLGGTNSSLFSGDIEFYDLATQPSFWMLSLKGVTVQGKSVGISTGNAALAAIDTGTTLIGGPSADVAAIWANVPGSAPSRRQPGHYTFPCSTDVEVTLSFGGKAWAISSQDMNLGAESIRNTDTCMGAIFDLNLGSNVGSGPGVPSWVIGDTFLKNVYSVFRASPPSVGFAELSIAAGGPNPATKGGSLNHSSGSMVGVSKTLLVLLLAPSFAFFLRAL</sequence>
<dbReference type="GO" id="GO:0004190">
    <property type="term" value="F:aspartic-type endopeptidase activity"/>
    <property type="evidence" value="ECO:0007669"/>
    <property type="project" value="UniProtKB-KW"/>
</dbReference>
<dbReference type="PANTHER" id="PTHR47966">
    <property type="entry name" value="BETA-SITE APP-CLEAVING ENZYME, ISOFORM A-RELATED"/>
    <property type="match status" value="1"/>
</dbReference>
<reference evidence="9 10" key="1">
    <citation type="journal article" date="2018" name="Evol. Lett.">
        <title>Horizontal gene cluster transfer increased hallucinogenic mushroom diversity.</title>
        <authorList>
            <person name="Reynolds H.T."/>
            <person name="Vijayakumar V."/>
            <person name="Gluck-Thaler E."/>
            <person name="Korotkin H.B."/>
            <person name="Matheny P.B."/>
            <person name="Slot J.C."/>
        </authorList>
    </citation>
    <scope>NUCLEOTIDE SEQUENCE [LARGE SCALE GENOMIC DNA]</scope>
    <source>
        <strain evidence="9 10">2629</strain>
    </source>
</reference>
<evidence type="ECO:0000256" key="7">
    <source>
        <dbReference type="SAM" id="SignalP"/>
    </source>
</evidence>
<gene>
    <name evidence="9" type="ORF">CVT24_005520</name>
</gene>
<dbReference type="EMBL" id="NHTK01001308">
    <property type="protein sequence ID" value="PPR00497.1"/>
    <property type="molecule type" value="Genomic_DNA"/>
</dbReference>
<dbReference type="Gene3D" id="2.40.70.10">
    <property type="entry name" value="Acid Proteases"/>
    <property type="match status" value="2"/>
</dbReference>
<dbReference type="PROSITE" id="PS00141">
    <property type="entry name" value="ASP_PROTEASE"/>
    <property type="match status" value="1"/>
</dbReference>
<dbReference type="PROSITE" id="PS51767">
    <property type="entry name" value="PEPTIDASE_A1"/>
    <property type="match status" value="1"/>
</dbReference>
<proteinExistence type="inferred from homology"/>
<dbReference type="InterPro" id="IPR021109">
    <property type="entry name" value="Peptidase_aspartic_dom_sf"/>
</dbReference>
<dbReference type="FunCoup" id="A0A409YBV7">
    <property type="interactions" value="41"/>
</dbReference>
<feature type="chain" id="PRO_5019321642" description="Peptidase A1 domain-containing protein" evidence="7">
    <location>
        <begin position="18"/>
        <end position="461"/>
    </location>
</feature>
<dbReference type="InParanoid" id="A0A409YBV7"/>
<evidence type="ECO:0000256" key="3">
    <source>
        <dbReference type="ARBA" id="ARBA00022750"/>
    </source>
</evidence>
<dbReference type="GO" id="GO:0006508">
    <property type="term" value="P:proteolysis"/>
    <property type="evidence" value="ECO:0007669"/>
    <property type="project" value="UniProtKB-KW"/>
</dbReference>
<dbReference type="InterPro" id="IPR001969">
    <property type="entry name" value="Aspartic_peptidase_AS"/>
</dbReference>
<dbReference type="CDD" id="cd05471">
    <property type="entry name" value="pepsin_like"/>
    <property type="match status" value="1"/>
</dbReference>
<dbReference type="OrthoDB" id="771136at2759"/>
<keyword evidence="7" id="KW-0732">Signal</keyword>
<dbReference type="Pfam" id="PF00026">
    <property type="entry name" value="Asp"/>
    <property type="match status" value="1"/>
</dbReference>
<dbReference type="InterPro" id="IPR001461">
    <property type="entry name" value="Aspartic_peptidase_A1"/>
</dbReference>
<dbReference type="InterPro" id="IPR034164">
    <property type="entry name" value="Pepsin-like_dom"/>
</dbReference>
<dbReference type="AlphaFoldDB" id="A0A409YBV7"/>
<organism evidence="9 10">
    <name type="scientific">Panaeolus cyanescens</name>
    <dbReference type="NCBI Taxonomy" id="181874"/>
    <lineage>
        <taxon>Eukaryota</taxon>
        <taxon>Fungi</taxon>
        <taxon>Dikarya</taxon>
        <taxon>Basidiomycota</taxon>
        <taxon>Agaricomycotina</taxon>
        <taxon>Agaricomycetes</taxon>
        <taxon>Agaricomycetidae</taxon>
        <taxon>Agaricales</taxon>
        <taxon>Agaricineae</taxon>
        <taxon>Galeropsidaceae</taxon>
        <taxon>Panaeolus</taxon>
    </lineage>
</organism>
<feature type="domain" description="Peptidase A1" evidence="8">
    <location>
        <begin position="81"/>
        <end position="413"/>
    </location>
</feature>
<dbReference type="PANTHER" id="PTHR47966:SF6">
    <property type="entry name" value="PEPTIDASE A1 DOMAIN-CONTAINING PROTEIN"/>
    <property type="match status" value="1"/>
</dbReference>
<feature type="active site" evidence="5">
    <location>
        <position position="295"/>
    </location>
</feature>
<dbReference type="PRINTS" id="PR00792">
    <property type="entry name" value="PEPSIN"/>
</dbReference>
<comment type="similarity">
    <text evidence="1 6">Belongs to the peptidase A1 family.</text>
</comment>
<evidence type="ECO:0000256" key="5">
    <source>
        <dbReference type="PIRSR" id="PIRSR601461-1"/>
    </source>
</evidence>
<evidence type="ECO:0000313" key="10">
    <source>
        <dbReference type="Proteomes" id="UP000284842"/>
    </source>
</evidence>
<evidence type="ECO:0000256" key="1">
    <source>
        <dbReference type="ARBA" id="ARBA00007447"/>
    </source>
</evidence>